<feature type="region of interest" description="Disordered" evidence="1">
    <location>
        <begin position="401"/>
        <end position="426"/>
    </location>
</feature>
<protein>
    <submittedName>
        <fullName evidence="2">Uncharacterized protein</fullName>
    </submittedName>
</protein>
<gene>
    <name evidence="2" type="ORF">PGAL8A_00071300</name>
</gene>
<comment type="caution">
    <text evidence="2">The sequence shown here is derived from an EMBL/GenBank/DDBJ whole genome shotgun (WGS) entry which is preliminary data.</text>
</comment>
<evidence type="ECO:0000313" key="2">
    <source>
        <dbReference type="EMBL" id="CRG93009.1"/>
    </source>
</evidence>
<dbReference type="EMBL" id="CVMV01000004">
    <property type="protein sequence ID" value="CRG93009.1"/>
    <property type="molecule type" value="Genomic_DNA"/>
</dbReference>
<reference evidence="2" key="1">
    <citation type="submission" date="2015-04" db="EMBL/GenBank/DDBJ databases">
        <authorList>
            <consortium name="Pathogen Informatics"/>
        </authorList>
    </citation>
    <scope>NUCLEOTIDE SEQUENCE [LARGE SCALE GENOMIC DNA]</scope>
    <source>
        <strain evidence="2">8A</strain>
    </source>
</reference>
<accession>A0A1J1GKV7</accession>
<sequence length="937" mass="111149">MKKKKNIPKNIPYKNYVSKKKINKNRKSYVTSKNKTKLNKNKNKNNCPSDSIKNRDNYSESKENERDDNDLFTLSSYKSDESLYESCSDAHEDSNCNLVKNKVKNKQKYKGSKTKNHENCIDSRIKKLLNEKIDYHNIDLFKYLNYLNDENENNDLLNFIISEFLKKGNSEKQEKETYKKDKFNKNDNEEKSTINIKENIEIEYILNYEGNNFRNIFFLENIQIDFNKKKINVFPFKSESIVENIKKKVQNRSSFRNQKNLENFEKSTENKDILKICLEKKNFNNEDHIYINDIYISLNPHVTEFLYFILICNYLYNDREDNEKDKVDITINMKEIMEKLDEELTKDLTQENVFLSLCSSIIYLDFSSSINVVNFLSYFLNAKRRNENFCETRENTHEGNNYVRKKDKNNGVQKNEKNNKLNKITDASQEDNEKKKYVYELMNDIILKCSKVFNGSLLSISVCSYLNNFMYFNSTKKSKNFIFIYFISEFLSKPIFIDIIENNAVCKKLSWIKFDDISYKNENEYIYLLLCLIGNKIKIYGISKYNFFVNFFLSIKYENFNIEYIEKNFLKKKMKKLFTYKSNDVLSDFSYNVCIKNNKRFLRLAICYNNFKIKIVTISLNEINKNKINNIIDKLKTINISFQGCSNDLDFIFKNNKNIMQEKCQINEDNIGNMNNERNISEEKKEDKKDFFEKYEINVYEDLIFLQHGILSLCSFYPCVNSHLLCICSKEGNIVIIDIRNNNELFFFKRKTETVSHLNWYNNSCILFGQDKGCILHLFEKNYILNIDKTNNNLIDILCLNSFITNNIFMFIFDDGTIINGKLKKSKSKVKYNEFFIWKTKDFELNPHILLKISCMKNEEVHSVSLILLYEYLQGLQNIFNNGIKIIKSKKYESKINKKTIALTPKSISFANFDKNYIIAYGSACGLIHIFSRSKNM</sequence>
<name>A0A1J1GKV7_PLAGA</name>
<evidence type="ECO:0000256" key="1">
    <source>
        <dbReference type="SAM" id="MobiDB-lite"/>
    </source>
</evidence>
<feature type="compositionally biased region" description="Basic residues" evidence="1">
    <location>
        <begin position="17"/>
        <end position="27"/>
    </location>
</feature>
<feature type="compositionally biased region" description="Basic residues" evidence="1">
    <location>
        <begin position="34"/>
        <end position="43"/>
    </location>
</feature>
<evidence type="ECO:0000313" key="3">
    <source>
        <dbReference type="Proteomes" id="UP000220797"/>
    </source>
</evidence>
<dbReference type="InterPro" id="IPR036322">
    <property type="entry name" value="WD40_repeat_dom_sf"/>
</dbReference>
<dbReference type="VEuPathDB" id="PlasmoDB:PGAL8A_00071300"/>
<dbReference type="SUPFAM" id="SSF50978">
    <property type="entry name" value="WD40 repeat-like"/>
    <property type="match status" value="1"/>
</dbReference>
<feature type="region of interest" description="Disordered" evidence="1">
    <location>
        <begin position="1"/>
        <end position="71"/>
    </location>
</feature>
<dbReference type="Proteomes" id="UP000220797">
    <property type="component" value="Unassembled WGS sequence"/>
</dbReference>
<feature type="compositionally biased region" description="Basic and acidic residues" evidence="1">
    <location>
        <begin position="52"/>
        <end position="65"/>
    </location>
</feature>
<keyword evidence="3" id="KW-1185">Reference proteome</keyword>
<dbReference type="GeneID" id="39729238"/>
<organism evidence="2 3">
    <name type="scientific">Plasmodium gallinaceum</name>
    <dbReference type="NCBI Taxonomy" id="5849"/>
    <lineage>
        <taxon>Eukaryota</taxon>
        <taxon>Sar</taxon>
        <taxon>Alveolata</taxon>
        <taxon>Apicomplexa</taxon>
        <taxon>Aconoidasida</taxon>
        <taxon>Haemosporida</taxon>
        <taxon>Plasmodiidae</taxon>
        <taxon>Plasmodium</taxon>
        <taxon>Plasmodium (Haemamoeba)</taxon>
    </lineage>
</organism>
<dbReference type="RefSeq" id="XP_028525831.1">
    <property type="nucleotide sequence ID" value="XM_028674723.1"/>
</dbReference>
<proteinExistence type="predicted"/>
<dbReference type="AlphaFoldDB" id="A0A1J1GKV7"/>
<dbReference type="OrthoDB" id="378169at2759"/>